<evidence type="ECO:0000259" key="1">
    <source>
        <dbReference type="PROSITE" id="PS50910"/>
    </source>
</evidence>
<dbReference type="PROSITE" id="PS50910">
    <property type="entry name" value="HEPN"/>
    <property type="match status" value="1"/>
</dbReference>
<gene>
    <name evidence="2" type="ORF">MPEBLZ_00190</name>
</gene>
<accession>A0A0P8AA17</accession>
<proteinExistence type="predicted"/>
<sequence>MDKDEWFKQADYDMETAEFMFKGERYFYTVFMCHLSIEKALKGLIIQKNKEAPPKTHNLLYLIEIIDLELPEDMYDFVFTLNRVSVLTRYPDNLQRMLNEYNMDITEKMLGKGKELLKWLKSK</sequence>
<dbReference type="Proteomes" id="UP000050360">
    <property type="component" value="Unassembled WGS sequence"/>
</dbReference>
<protein>
    <submittedName>
        <fullName evidence="2">HEPN domain protein</fullName>
    </submittedName>
</protein>
<dbReference type="SMART" id="SM00748">
    <property type="entry name" value="HEPN"/>
    <property type="match status" value="1"/>
</dbReference>
<comment type="caution">
    <text evidence="2">The sequence shown here is derived from an EMBL/GenBank/DDBJ whole genome shotgun (WGS) entry which is preliminary data.</text>
</comment>
<dbReference type="SUPFAM" id="SSF81593">
    <property type="entry name" value="Nucleotidyltransferase substrate binding subunit/domain"/>
    <property type="match status" value="1"/>
</dbReference>
<evidence type="ECO:0000313" key="3">
    <source>
        <dbReference type="Proteomes" id="UP000050360"/>
    </source>
</evidence>
<organism evidence="2 3">
    <name type="scientific">Candidatus Methanoperedens nitratireducens</name>
    <dbReference type="NCBI Taxonomy" id="1392998"/>
    <lineage>
        <taxon>Archaea</taxon>
        <taxon>Methanobacteriati</taxon>
        <taxon>Methanobacteriota</taxon>
        <taxon>Stenosarchaea group</taxon>
        <taxon>Methanomicrobia</taxon>
        <taxon>Methanosarcinales</taxon>
        <taxon>ANME-2 cluster</taxon>
        <taxon>Candidatus Methanoperedentaceae</taxon>
        <taxon>Candidatus Methanoperedens</taxon>
    </lineage>
</organism>
<dbReference type="PATRIC" id="fig|1719120.3.peg.213"/>
<dbReference type="InterPro" id="IPR007842">
    <property type="entry name" value="HEPN_dom"/>
</dbReference>
<dbReference type="AlphaFoldDB" id="A0A0P8AA17"/>
<dbReference type="Gene3D" id="1.20.120.330">
    <property type="entry name" value="Nucleotidyltransferases domain 2"/>
    <property type="match status" value="1"/>
</dbReference>
<dbReference type="EMBL" id="LKCM01000017">
    <property type="protein sequence ID" value="KPQ45207.1"/>
    <property type="molecule type" value="Genomic_DNA"/>
</dbReference>
<evidence type="ECO:0000313" key="2">
    <source>
        <dbReference type="EMBL" id="KPQ45207.1"/>
    </source>
</evidence>
<dbReference type="Pfam" id="PF05168">
    <property type="entry name" value="HEPN"/>
    <property type="match status" value="1"/>
</dbReference>
<reference evidence="2 3" key="1">
    <citation type="submission" date="2015-09" db="EMBL/GenBank/DDBJ databases">
        <title>A metagenomics-based metabolic model of nitrate-dependent anaerobic oxidation of methane by Methanoperedens-like archaea.</title>
        <authorList>
            <person name="Arshad A."/>
            <person name="Speth D.R."/>
            <person name="De Graaf R.M."/>
            <person name="Op Den Camp H.J."/>
            <person name="Jetten M.S."/>
            <person name="Welte C.U."/>
        </authorList>
    </citation>
    <scope>NUCLEOTIDE SEQUENCE [LARGE SCALE GENOMIC DNA]</scope>
</reference>
<name>A0A0P8AA17_9EURY</name>
<feature type="domain" description="HEPN" evidence="1">
    <location>
        <begin position="7"/>
        <end position="116"/>
    </location>
</feature>